<dbReference type="OrthoDB" id="9803968at2"/>
<dbReference type="Proteomes" id="UP000320314">
    <property type="component" value="Unassembled WGS sequence"/>
</dbReference>
<dbReference type="RefSeq" id="WP_141167536.1">
    <property type="nucleotide sequence ID" value="NZ_VHLH01000025.1"/>
</dbReference>
<evidence type="ECO:0000256" key="3">
    <source>
        <dbReference type="ARBA" id="ARBA00022598"/>
    </source>
</evidence>
<keyword evidence="12" id="KW-1185">Reference proteome</keyword>
<evidence type="ECO:0000259" key="9">
    <source>
        <dbReference type="Pfam" id="PF00501"/>
    </source>
</evidence>
<evidence type="ECO:0000256" key="6">
    <source>
        <dbReference type="ARBA" id="ARBA00026121"/>
    </source>
</evidence>
<dbReference type="EMBL" id="VHLH01000025">
    <property type="protein sequence ID" value="TPW26920.1"/>
    <property type="molecule type" value="Genomic_DNA"/>
</dbReference>
<evidence type="ECO:0000313" key="11">
    <source>
        <dbReference type="EMBL" id="TPW26920.1"/>
    </source>
</evidence>
<dbReference type="GO" id="GO:0004467">
    <property type="term" value="F:long-chain fatty acid-CoA ligase activity"/>
    <property type="evidence" value="ECO:0007669"/>
    <property type="project" value="UniProtKB-EC"/>
</dbReference>
<evidence type="ECO:0000256" key="4">
    <source>
        <dbReference type="ARBA" id="ARBA00022723"/>
    </source>
</evidence>
<accession>A0A506TZI9</accession>
<dbReference type="InterPro" id="IPR045851">
    <property type="entry name" value="AMP-bd_C_sf"/>
</dbReference>
<dbReference type="SUPFAM" id="SSF56801">
    <property type="entry name" value="Acetyl-CoA synthetase-like"/>
    <property type="match status" value="1"/>
</dbReference>
<evidence type="ECO:0000256" key="5">
    <source>
        <dbReference type="ARBA" id="ARBA00023136"/>
    </source>
</evidence>
<dbReference type="GO" id="GO:0046872">
    <property type="term" value="F:metal ion binding"/>
    <property type="evidence" value="ECO:0007669"/>
    <property type="project" value="UniProtKB-KW"/>
</dbReference>
<keyword evidence="3" id="KW-0436">Ligase</keyword>
<evidence type="ECO:0000256" key="8">
    <source>
        <dbReference type="ARBA" id="ARBA00042773"/>
    </source>
</evidence>
<protein>
    <recommendedName>
        <fullName evidence="7">Long-chain-fatty-acid--CoA ligase</fullName>
        <ecNumber evidence="6">6.2.1.3</ecNumber>
    </recommendedName>
    <alternativeName>
        <fullName evidence="8">Long-chain acyl-CoA synthetase</fullName>
    </alternativeName>
</protein>
<dbReference type="InterPro" id="IPR000873">
    <property type="entry name" value="AMP-dep_synth/lig_dom"/>
</dbReference>
<comment type="pathway">
    <text evidence="2">Lipid metabolism; fatty acid beta-oxidation.</text>
</comment>
<dbReference type="PANTHER" id="PTHR43767">
    <property type="entry name" value="LONG-CHAIN-FATTY-ACID--COA LIGASE"/>
    <property type="match status" value="1"/>
</dbReference>
<feature type="domain" description="AMP-dependent synthetase/ligase" evidence="9">
    <location>
        <begin position="39"/>
        <end position="434"/>
    </location>
</feature>
<keyword evidence="5" id="KW-0472">Membrane</keyword>
<dbReference type="Gene3D" id="3.30.300.30">
    <property type="match status" value="1"/>
</dbReference>
<proteinExistence type="predicted"/>
<evidence type="ECO:0000256" key="2">
    <source>
        <dbReference type="ARBA" id="ARBA00005005"/>
    </source>
</evidence>
<dbReference type="InterPro" id="IPR025110">
    <property type="entry name" value="AMP-bd_C"/>
</dbReference>
<dbReference type="EC" id="6.2.1.3" evidence="6"/>
<dbReference type="Pfam" id="PF00501">
    <property type="entry name" value="AMP-binding"/>
    <property type="match status" value="1"/>
</dbReference>
<evidence type="ECO:0000256" key="1">
    <source>
        <dbReference type="ARBA" id="ARBA00004170"/>
    </source>
</evidence>
<dbReference type="InterPro" id="IPR020845">
    <property type="entry name" value="AMP-binding_CS"/>
</dbReference>
<reference evidence="11 12" key="1">
    <citation type="submission" date="2019-06" db="EMBL/GenBank/DDBJ databases">
        <authorList>
            <person name="Li M."/>
        </authorList>
    </citation>
    <scope>NUCLEOTIDE SEQUENCE [LARGE SCALE GENOMIC DNA]</scope>
    <source>
        <strain evidence="11 12">BGMRC6574</strain>
    </source>
</reference>
<comment type="subcellular location">
    <subcellularLocation>
        <location evidence="1">Membrane</location>
        <topology evidence="1">Peripheral membrane protein</topology>
    </subcellularLocation>
</comment>
<evidence type="ECO:0000313" key="12">
    <source>
        <dbReference type="Proteomes" id="UP000320314"/>
    </source>
</evidence>
<name>A0A506TZI9_9HYPH</name>
<sequence length="571" mass="61754">MEVEEGERVHARRWLASYPASVAAEIGPERPRDLATLITRSCARNADRAAFTCLGVTIDYATFETLCDAFAAWLAGLELPAGTRVAVMMPNILAWPVAAAGTLKAGMILVPVNPLYTARELKHQLADSGATVLVVMENFAHTFEAVAKETPVEHVCVASAGDCMGARGRLVDFVARHVKRMVPAWRVPGHVPFRAALEAGRKACREGRGARAVPKPEDVALLQYTGGTTGVAKGAVLTHANIASNVAQNLSWLQSAFTSRREPRQLTYLCALPLYHVFALTVTLFTGIEHGTHIVLAPNARDIGSLIAILKRYPISVLPGLSTLFAAMLRHKGFDRINFSRLILTLGGGMATEPDVAKRWQAVTGCAIAEGYGLSEASPVVSANRFDLTAFTGTIGVPLPSTDIVVLDDAGCEMAAGERGEICVKGPQVMREYWKQPDETRAAFTENGYLRTGDIGMMAHDGTLTLIDRRKDMIVVSGFNVYPSEIEAVVCEHPGVRDAAAIAMPDAMSGEVVKLFVVAGDENLDEATIRAWCRERLTNYKRPRSIVFANDLPRSALGKVLRRKLRTGEPA</sequence>
<dbReference type="AlphaFoldDB" id="A0A506TZI9"/>
<dbReference type="InterPro" id="IPR050237">
    <property type="entry name" value="ATP-dep_AMP-bd_enzyme"/>
</dbReference>
<dbReference type="PROSITE" id="PS00455">
    <property type="entry name" value="AMP_BINDING"/>
    <property type="match status" value="1"/>
</dbReference>
<dbReference type="CDD" id="cd05936">
    <property type="entry name" value="FC-FACS_FadD_like"/>
    <property type="match status" value="1"/>
</dbReference>
<evidence type="ECO:0000256" key="7">
    <source>
        <dbReference type="ARBA" id="ARBA00039545"/>
    </source>
</evidence>
<dbReference type="PANTHER" id="PTHR43767:SF8">
    <property type="entry name" value="LONG-CHAIN-FATTY-ACID--COA LIGASE"/>
    <property type="match status" value="1"/>
</dbReference>
<organism evidence="11 12">
    <name type="scientific">Pararhizobium mangrovi</name>
    <dbReference type="NCBI Taxonomy" id="2590452"/>
    <lineage>
        <taxon>Bacteria</taxon>
        <taxon>Pseudomonadati</taxon>
        <taxon>Pseudomonadota</taxon>
        <taxon>Alphaproteobacteria</taxon>
        <taxon>Hyphomicrobiales</taxon>
        <taxon>Rhizobiaceae</taxon>
        <taxon>Rhizobium/Agrobacterium group</taxon>
        <taxon>Pararhizobium</taxon>
    </lineage>
</organism>
<keyword evidence="4" id="KW-0479">Metal-binding</keyword>
<comment type="caution">
    <text evidence="11">The sequence shown here is derived from an EMBL/GenBank/DDBJ whole genome shotgun (WGS) entry which is preliminary data.</text>
</comment>
<dbReference type="GO" id="GO:0016020">
    <property type="term" value="C:membrane"/>
    <property type="evidence" value="ECO:0007669"/>
    <property type="project" value="UniProtKB-SubCell"/>
</dbReference>
<dbReference type="InterPro" id="IPR042099">
    <property type="entry name" value="ANL_N_sf"/>
</dbReference>
<gene>
    <name evidence="11" type="ORF">FJU11_13175</name>
</gene>
<feature type="domain" description="AMP-binding enzyme C-terminal" evidence="10">
    <location>
        <begin position="485"/>
        <end position="559"/>
    </location>
</feature>
<dbReference type="Pfam" id="PF13193">
    <property type="entry name" value="AMP-binding_C"/>
    <property type="match status" value="1"/>
</dbReference>
<evidence type="ECO:0000259" key="10">
    <source>
        <dbReference type="Pfam" id="PF13193"/>
    </source>
</evidence>
<dbReference type="Gene3D" id="3.40.50.12780">
    <property type="entry name" value="N-terminal domain of ligase-like"/>
    <property type="match status" value="1"/>
</dbReference>